<evidence type="ECO:0000259" key="2">
    <source>
        <dbReference type="Pfam" id="PF00174"/>
    </source>
</evidence>
<dbReference type="InterPro" id="IPR036374">
    <property type="entry name" value="OxRdtase_Mopterin-bd_sf"/>
</dbReference>
<dbReference type="OrthoDB" id="9795587at2"/>
<keyword evidence="4" id="KW-1185">Reference proteome</keyword>
<evidence type="ECO:0000256" key="1">
    <source>
        <dbReference type="SAM" id="Phobius"/>
    </source>
</evidence>
<feature type="transmembrane region" description="Helical" evidence="1">
    <location>
        <begin position="149"/>
        <end position="171"/>
    </location>
</feature>
<feature type="transmembrane region" description="Helical" evidence="1">
    <location>
        <begin position="62"/>
        <end position="80"/>
    </location>
</feature>
<dbReference type="EMBL" id="RDBE01000010">
    <property type="protein sequence ID" value="RLV48351.1"/>
    <property type="molecule type" value="Genomic_DNA"/>
</dbReference>
<dbReference type="AlphaFoldDB" id="A0A3L8P003"/>
<dbReference type="InterPro" id="IPR000572">
    <property type="entry name" value="OxRdtase_Mopterin-bd_dom"/>
</dbReference>
<protein>
    <submittedName>
        <fullName evidence="3">Oxidoreductase</fullName>
    </submittedName>
</protein>
<sequence length="496" mass="52946">MRPFVAGAVTGLSGAATSVAAASLLRLDSNPVLDVAAVVRDLTPGPVAELLIGVVQHLDKPLLVAGTALGLIALTGWAGVRAAHRPWQGYVVLAVLGAVGLAGVLHQKHPTPASFLPLIVGLATWLVLLPWLVGAAVRAETEVTGRRAFLTRTAGTFAASLVVTGLAGWWGQARSKAEEARRLLRLPVRTGAVPVGANLRVDGVEPWRTPNEDFYLINVELSIPTITPDDWSLRIHGMVDQPLVITYDQLARRQLTQEWITLCCVSNEVGGDLISNAFWSGVLVRDLLAEAGVKDGADAVKTTSQDGWTCGTPLSALTDVNRNAMLALAMNGKPLPLEHGFPVRMVVPGLYGYVSATKWLVDLEVTRFSDFSAYWTQNGWSPLGPVKTESRIDVPRSGQQVEAGKRRVGGSAWSQHTGIAKVEYQLDGKAWQSADLGTVPGNDTWVQWAGEVDLSGGDHVLVVRATDQSGYTQTAARADVVPDGATGWHTVHFSAR</sequence>
<dbReference type="Proteomes" id="UP000281708">
    <property type="component" value="Unassembled WGS sequence"/>
</dbReference>
<dbReference type="SUPFAM" id="SSF81296">
    <property type="entry name" value="E set domains"/>
    <property type="match status" value="1"/>
</dbReference>
<dbReference type="Gene3D" id="2.60.40.650">
    <property type="match status" value="1"/>
</dbReference>
<reference evidence="3 4" key="1">
    <citation type="submission" date="2018-10" db="EMBL/GenBank/DDBJ databases">
        <title>Marmoricola sp. 4Q3S-7 whole genome shotgun sequence.</title>
        <authorList>
            <person name="Li F."/>
        </authorList>
    </citation>
    <scope>NUCLEOTIDE SEQUENCE [LARGE SCALE GENOMIC DNA]</scope>
    <source>
        <strain evidence="3 4">4Q3S-7</strain>
    </source>
</reference>
<dbReference type="GO" id="GO:0008482">
    <property type="term" value="F:sulfite oxidase activity"/>
    <property type="evidence" value="ECO:0007669"/>
    <property type="project" value="TreeGrafter"/>
</dbReference>
<evidence type="ECO:0000313" key="3">
    <source>
        <dbReference type="EMBL" id="RLV48351.1"/>
    </source>
</evidence>
<dbReference type="GO" id="GO:0020037">
    <property type="term" value="F:heme binding"/>
    <property type="evidence" value="ECO:0007669"/>
    <property type="project" value="TreeGrafter"/>
</dbReference>
<dbReference type="Pfam" id="PF00174">
    <property type="entry name" value="Oxidored_molyb"/>
    <property type="match status" value="1"/>
</dbReference>
<feature type="transmembrane region" description="Helical" evidence="1">
    <location>
        <begin position="118"/>
        <end position="137"/>
    </location>
</feature>
<dbReference type="GO" id="GO:0043546">
    <property type="term" value="F:molybdopterin cofactor binding"/>
    <property type="evidence" value="ECO:0007669"/>
    <property type="project" value="TreeGrafter"/>
</dbReference>
<accession>A0A3L8P003</accession>
<name>A0A3L8P003_9ACTN</name>
<keyword evidence="1" id="KW-0472">Membrane</keyword>
<feature type="domain" description="Oxidoreductase molybdopterin-binding" evidence="2">
    <location>
        <begin position="222"/>
        <end position="369"/>
    </location>
</feature>
<dbReference type="SUPFAM" id="SSF56524">
    <property type="entry name" value="Oxidoreductase molybdopterin-binding domain"/>
    <property type="match status" value="1"/>
</dbReference>
<feature type="transmembrane region" description="Helical" evidence="1">
    <location>
        <begin position="87"/>
        <end position="106"/>
    </location>
</feature>
<dbReference type="Gene3D" id="3.90.420.10">
    <property type="entry name" value="Oxidoreductase, molybdopterin-binding domain"/>
    <property type="match status" value="1"/>
</dbReference>
<dbReference type="PANTHER" id="PTHR19372:SF7">
    <property type="entry name" value="SULFITE OXIDASE, MITOCHONDRIAL"/>
    <property type="match status" value="1"/>
</dbReference>
<dbReference type="PANTHER" id="PTHR19372">
    <property type="entry name" value="SULFITE REDUCTASE"/>
    <property type="match status" value="1"/>
</dbReference>
<evidence type="ECO:0000313" key="4">
    <source>
        <dbReference type="Proteomes" id="UP000281708"/>
    </source>
</evidence>
<dbReference type="InterPro" id="IPR014756">
    <property type="entry name" value="Ig_E-set"/>
</dbReference>
<keyword evidence="1" id="KW-0812">Transmembrane</keyword>
<keyword evidence="1" id="KW-1133">Transmembrane helix</keyword>
<organism evidence="3 4">
    <name type="scientific">Nocardioides mangrovicus</name>
    <dbReference type="NCBI Taxonomy" id="2478913"/>
    <lineage>
        <taxon>Bacteria</taxon>
        <taxon>Bacillati</taxon>
        <taxon>Actinomycetota</taxon>
        <taxon>Actinomycetes</taxon>
        <taxon>Propionibacteriales</taxon>
        <taxon>Nocardioidaceae</taxon>
        <taxon>Nocardioides</taxon>
    </lineage>
</organism>
<proteinExistence type="predicted"/>
<comment type="caution">
    <text evidence="3">The sequence shown here is derived from an EMBL/GenBank/DDBJ whole genome shotgun (WGS) entry which is preliminary data.</text>
</comment>
<dbReference type="GO" id="GO:0006790">
    <property type="term" value="P:sulfur compound metabolic process"/>
    <property type="evidence" value="ECO:0007669"/>
    <property type="project" value="TreeGrafter"/>
</dbReference>
<gene>
    <name evidence="3" type="ORF">D9V37_15625</name>
</gene>